<feature type="transmembrane region" description="Helical" evidence="1">
    <location>
        <begin position="27"/>
        <end position="45"/>
    </location>
</feature>
<keyword evidence="4" id="KW-1185">Reference proteome</keyword>
<feature type="transmembrane region" description="Helical" evidence="1">
    <location>
        <begin position="164"/>
        <end position="183"/>
    </location>
</feature>
<dbReference type="InterPro" id="IPR000045">
    <property type="entry name" value="Prepilin_IV_endopep_pep"/>
</dbReference>
<feature type="transmembrane region" description="Helical" evidence="1">
    <location>
        <begin position="52"/>
        <end position="75"/>
    </location>
</feature>
<reference evidence="3 4" key="1">
    <citation type="submission" date="2015-03" db="EMBL/GenBank/DDBJ databases">
        <title>Caedibacter varicaedens, whole genome shotgun sequence.</title>
        <authorList>
            <person name="Suzuki H."/>
            <person name="Dapper A.L."/>
            <person name="Gibson A.K."/>
            <person name="Jackson C."/>
            <person name="Lee H."/>
            <person name="Pejaver V.R."/>
            <person name="Doak T."/>
            <person name="Lynch M."/>
        </authorList>
    </citation>
    <scope>NUCLEOTIDE SEQUENCE [LARGE SCALE GENOMIC DNA]</scope>
</reference>
<dbReference type="STRING" id="1629334.Cva_01462"/>
<keyword evidence="1" id="KW-0812">Transmembrane</keyword>
<accession>A0A0K8MEX9</accession>
<feature type="domain" description="Prepilin type IV endopeptidase peptidase" evidence="2">
    <location>
        <begin position="10"/>
        <end position="110"/>
    </location>
</feature>
<proteinExistence type="predicted"/>
<name>A0A0K8MEX9_9PROT</name>
<dbReference type="GO" id="GO:0016020">
    <property type="term" value="C:membrane"/>
    <property type="evidence" value="ECO:0007669"/>
    <property type="project" value="InterPro"/>
</dbReference>
<dbReference type="EMBL" id="BBVC01000092">
    <property type="protein sequence ID" value="GAO98793.1"/>
    <property type="molecule type" value="Genomic_DNA"/>
</dbReference>
<keyword evidence="1" id="KW-0472">Membrane</keyword>
<evidence type="ECO:0000259" key="2">
    <source>
        <dbReference type="Pfam" id="PF01478"/>
    </source>
</evidence>
<gene>
    <name evidence="3" type="ORF">Cva_01462</name>
</gene>
<dbReference type="Gene3D" id="1.20.120.1220">
    <property type="match status" value="1"/>
</dbReference>
<protein>
    <recommendedName>
        <fullName evidence="2">Prepilin type IV endopeptidase peptidase domain-containing protein</fullName>
    </recommendedName>
</protein>
<dbReference type="GO" id="GO:0004190">
    <property type="term" value="F:aspartic-type endopeptidase activity"/>
    <property type="evidence" value="ECO:0007669"/>
    <property type="project" value="InterPro"/>
</dbReference>
<feature type="transmembrane region" description="Helical" evidence="1">
    <location>
        <begin position="95"/>
        <end position="116"/>
    </location>
</feature>
<dbReference type="Pfam" id="PF01478">
    <property type="entry name" value="Peptidase_A24"/>
    <property type="match status" value="1"/>
</dbReference>
<evidence type="ECO:0000313" key="3">
    <source>
        <dbReference type="EMBL" id="GAO98793.1"/>
    </source>
</evidence>
<organism evidence="3 4">
    <name type="scientific">Caedimonas varicaedens</name>
    <dbReference type="NCBI Taxonomy" id="1629334"/>
    <lineage>
        <taxon>Bacteria</taxon>
        <taxon>Pseudomonadati</taxon>
        <taxon>Pseudomonadota</taxon>
        <taxon>Alphaproteobacteria</taxon>
        <taxon>Holosporales</taxon>
        <taxon>Caedimonadaceae</taxon>
        <taxon>Caedimonas</taxon>
    </lineage>
</organism>
<dbReference type="AlphaFoldDB" id="A0A0K8MEX9"/>
<sequence length="189" mass="21425">MVISFFYFGFFVLSLIAALTDFLFYKIPNILIIMILCGTGIKIFLEHSSVDFYLTGLIFMTTLLSGYLLYAFKIMGAGDAKFLSASVLWIAPQEVIDYLILVAVSGGILAACYIFWSSKIDLWRSKLIECFQKSPSFSKCGIIGKYLHTDFVPANADNMWSKILIPYGISIFTGNLIFIYFYFTQRGFQ</sequence>
<dbReference type="Proteomes" id="UP000036771">
    <property type="component" value="Unassembled WGS sequence"/>
</dbReference>
<keyword evidence="1" id="KW-1133">Transmembrane helix</keyword>
<comment type="caution">
    <text evidence="3">The sequence shown here is derived from an EMBL/GenBank/DDBJ whole genome shotgun (WGS) entry which is preliminary data.</text>
</comment>
<evidence type="ECO:0000313" key="4">
    <source>
        <dbReference type="Proteomes" id="UP000036771"/>
    </source>
</evidence>
<evidence type="ECO:0000256" key="1">
    <source>
        <dbReference type="SAM" id="Phobius"/>
    </source>
</evidence>